<proteinExistence type="predicted"/>
<evidence type="ECO:0000313" key="2">
    <source>
        <dbReference type="Proteomes" id="UP000805704"/>
    </source>
</evidence>
<dbReference type="Proteomes" id="UP000805704">
    <property type="component" value="Chromosome 12"/>
</dbReference>
<evidence type="ECO:0000313" key="1">
    <source>
        <dbReference type="EMBL" id="KAG8012917.1"/>
    </source>
</evidence>
<sequence>MSEEVLDELDLKKYKTSDQGRLRLIPAVRNCRKAELSDCELSEIHFEVVASALKSNPSHLTQLDLSNNDLKDSGVKTLSAGLQSPNCRLQTLSADEAVECVTDQNEVVEDLMIADKNRLQRVELLWKQRQRQVRERKERPLKSNPSHLTQLDLSYNDLQDSGVKTLSAGLQSPNCRLQTLSQGLKNTHAKFQLDGMKEGGVALKSNPSHLTELDLSNNDLQDSAVKPLSDLVESPHCSLQTLRSVEALKSNPSHLTELDLSYNDLQDSGVKTLSAGLQSPNCRLQTLRLEHCSLSEISCASLASALKSNPSHLTQLDLSDNKLQDSGVKTLSAGLQSPNCRLQTLRLKSCSLSEISCASLASALKSNPSHLTELDLSKNDLQDSGVKTLSAGLQSPNCRLQTLSLECCSLSEISCASLASALKSNPSHLTELDLSWNNLQDSAVKPLSDLVESPHCSLQTLSRLDSEQSRTAVLSSLCGHNEKRAKRTLTEEAACQTVTEELMIDFLLGFVPPGEKIFPGLRSRSAPGEIQVKFQLC</sequence>
<accession>A0ACB7FES8</accession>
<comment type="caution">
    <text evidence="1">The sequence shown here is derived from an EMBL/GenBank/DDBJ whole genome shotgun (WGS) entry which is preliminary data.</text>
</comment>
<reference evidence="1" key="1">
    <citation type="submission" date="2020-04" db="EMBL/GenBank/DDBJ databases">
        <title>A chromosome-scale assembly and high-density genetic map of the yellow drum (Nibea albiflora) genome.</title>
        <authorList>
            <person name="Xu D."/>
            <person name="Zhang W."/>
            <person name="Chen R."/>
            <person name="Tan P."/>
            <person name="Wang L."/>
            <person name="Song H."/>
            <person name="Tian L."/>
            <person name="Zhu Q."/>
            <person name="Wang B."/>
        </authorList>
    </citation>
    <scope>NUCLEOTIDE SEQUENCE</scope>
    <source>
        <strain evidence="1">ZJHYS-2018</strain>
    </source>
</reference>
<dbReference type="EMBL" id="CM024800">
    <property type="protein sequence ID" value="KAG8012917.1"/>
    <property type="molecule type" value="Genomic_DNA"/>
</dbReference>
<name>A0ACB7FES8_NIBAL</name>
<protein>
    <submittedName>
        <fullName evidence="1">Ribonuclease inhibitor</fullName>
    </submittedName>
</protein>
<keyword evidence="2" id="KW-1185">Reference proteome</keyword>
<organism evidence="1 2">
    <name type="scientific">Nibea albiflora</name>
    <name type="common">Yellow drum</name>
    <name type="synonym">Corvina albiflora</name>
    <dbReference type="NCBI Taxonomy" id="240163"/>
    <lineage>
        <taxon>Eukaryota</taxon>
        <taxon>Metazoa</taxon>
        <taxon>Chordata</taxon>
        <taxon>Craniata</taxon>
        <taxon>Vertebrata</taxon>
        <taxon>Euteleostomi</taxon>
        <taxon>Actinopterygii</taxon>
        <taxon>Neopterygii</taxon>
        <taxon>Teleostei</taxon>
        <taxon>Neoteleostei</taxon>
        <taxon>Acanthomorphata</taxon>
        <taxon>Eupercaria</taxon>
        <taxon>Sciaenidae</taxon>
        <taxon>Nibea</taxon>
    </lineage>
</organism>
<gene>
    <name evidence="1" type="primary">RNH1.4</name>
    <name evidence="1" type="ORF">GBF38_020879</name>
</gene>